<name>A0A2S6HWS2_9FIRM</name>
<sequence>MEYYRITQKDDWWNVIKPEVPSVTEIWEKSEPFFLSGISKEPDDYLMFLPFYDGDTFLISDPVKYIWKRYQKGGRYRPCAFGSVKQRQILPYCFMMPRILEAIHSDTEYFKNGDIRELVLNKKIIGANRVFGVRSLRRIRLIISADVLEEMIRENITGYNWSKVKISQG</sequence>
<accession>A0A2S6HWS2</accession>
<dbReference type="AlphaFoldDB" id="A0A2S6HWS2"/>
<comment type="caution">
    <text evidence="1">The sequence shown here is derived from an EMBL/GenBank/DDBJ whole genome shotgun (WGS) entry which is preliminary data.</text>
</comment>
<reference evidence="1 2" key="1">
    <citation type="submission" date="2018-02" db="EMBL/GenBank/DDBJ databases">
        <title>Genomic Encyclopedia of Archaeal and Bacterial Type Strains, Phase II (KMG-II): from individual species to whole genera.</title>
        <authorList>
            <person name="Goeker M."/>
        </authorList>
    </citation>
    <scope>NUCLEOTIDE SEQUENCE [LARGE SCALE GENOMIC DNA]</scope>
    <source>
        <strain evidence="1 2">DSM 3808</strain>
    </source>
</reference>
<dbReference type="Proteomes" id="UP000237749">
    <property type="component" value="Unassembled WGS sequence"/>
</dbReference>
<protein>
    <submittedName>
        <fullName evidence="1">Uncharacterized protein</fullName>
    </submittedName>
</protein>
<evidence type="ECO:0000313" key="2">
    <source>
        <dbReference type="Proteomes" id="UP000237749"/>
    </source>
</evidence>
<dbReference type="EMBL" id="PTJA01000002">
    <property type="protein sequence ID" value="PPK82452.1"/>
    <property type="molecule type" value="Genomic_DNA"/>
</dbReference>
<dbReference type="RefSeq" id="WP_104434922.1">
    <property type="nucleotide sequence ID" value="NZ_PTJA01000002.1"/>
</dbReference>
<keyword evidence="2" id="KW-1185">Reference proteome</keyword>
<proteinExistence type="predicted"/>
<evidence type="ECO:0000313" key="1">
    <source>
        <dbReference type="EMBL" id="PPK82452.1"/>
    </source>
</evidence>
<gene>
    <name evidence="1" type="ORF">BXY41_102140</name>
</gene>
<organism evidence="1 2">
    <name type="scientific">Lacrimispora xylanisolvens</name>
    <dbReference type="NCBI Taxonomy" id="384636"/>
    <lineage>
        <taxon>Bacteria</taxon>
        <taxon>Bacillati</taxon>
        <taxon>Bacillota</taxon>
        <taxon>Clostridia</taxon>
        <taxon>Lachnospirales</taxon>
        <taxon>Lachnospiraceae</taxon>
        <taxon>Lacrimispora</taxon>
    </lineage>
</organism>